<dbReference type="Pfam" id="PF08281">
    <property type="entry name" value="Sigma70_r4_2"/>
    <property type="match status" value="1"/>
</dbReference>
<evidence type="ECO:0000313" key="9">
    <source>
        <dbReference type="Proteomes" id="UP000316500"/>
    </source>
</evidence>
<comment type="caution">
    <text evidence="8">The sequence shown here is derived from an EMBL/GenBank/DDBJ whole genome shotgun (WGS) entry which is preliminary data.</text>
</comment>
<proteinExistence type="inferred from homology"/>
<dbReference type="GO" id="GO:0016987">
    <property type="term" value="F:sigma factor activity"/>
    <property type="evidence" value="ECO:0007669"/>
    <property type="project" value="UniProtKB-KW"/>
</dbReference>
<gene>
    <name evidence="8" type="ORF">FQP90_12815</name>
</gene>
<evidence type="ECO:0000256" key="5">
    <source>
        <dbReference type="ARBA" id="ARBA00023163"/>
    </source>
</evidence>
<sequence>MENVQLGDDVLWADSLKGDAEAFGHLYDRHRGRVFRHAYRLAGGRHDAEDATAAAFLELWRRRDRVRLIEGSILPWLLVTTTNTARNLQRAKVRHRKLLDAIPRRAEAEAELDPAHLHHDLSLNDEVAQALAVLKPLDLRLFSLVVFEELPLPAAAEAVGISPGAAKVRMHRARQKLKAALPRSFHHVHSPALKGDPS</sequence>
<dbReference type="InterPro" id="IPR039425">
    <property type="entry name" value="RNA_pol_sigma-70-like"/>
</dbReference>
<evidence type="ECO:0000259" key="6">
    <source>
        <dbReference type="Pfam" id="PF04542"/>
    </source>
</evidence>
<keyword evidence="5" id="KW-0804">Transcription</keyword>
<keyword evidence="4" id="KW-0238">DNA-binding</keyword>
<dbReference type="InterPro" id="IPR036388">
    <property type="entry name" value="WH-like_DNA-bd_sf"/>
</dbReference>
<dbReference type="Pfam" id="PF04542">
    <property type="entry name" value="Sigma70_r2"/>
    <property type="match status" value="1"/>
</dbReference>
<dbReference type="RefSeq" id="WP_144651004.1">
    <property type="nucleotide sequence ID" value="NZ_VNFK01000009.1"/>
</dbReference>
<feature type="domain" description="RNA polymerase sigma-70 region 2" evidence="6">
    <location>
        <begin position="26"/>
        <end position="93"/>
    </location>
</feature>
<dbReference type="InterPro" id="IPR013325">
    <property type="entry name" value="RNA_pol_sigma_r2"/>
</dbReference>
<accession>A0A558GYJ3</accession>
<evidence type="ECO:0000256" key="1">
    <source>
        <dbReference type="ARBA" id="ARBA00010641"/>
    </source>
</evidence>
<evidence type="ECO:0000256" key="2">
    <source>
        <dbReference type="ARBA" id="ARBA00023015"/>
    </source>
</evidence>
<protein>
    <submittedName>
        <fullName evidence="8">Sigma-70 family RNA polymerase sigma factor</fullName>
    </submittedName>
</protein>
<evidence type="ECO:0000256" key="4">
    <source>
        <dbReference type="ARBA" id="ARBA00023125"/>
    </source>
</evidence>
<dbReference type="EMBL" id="VNFK01000009">
    <property type="protein sequence ID" value="TVU61948.1"/>
    <property type="molecule type" value="Genomic_DNA"/>
</dbReference>
<organism evidence="8 9">
    <name type="scientific">Paenarthrobacter nitroguajacolicus</name>
    <name type="common">Arthrobacter nitroguajacolicus</name>
    <dbReference type="NCBI Taxonomy" id="211146"/>
    <lineage>
        <taxon>Bacteria</taxon>
        <taxon>Bacillati</taxon>
        <taxon>Actinomycetota</taxon>
        <taxon>Actinomycetes</taxon>
        <taxon>Micrococcales</taxon>
        <taxon>Micrococcaceae</taxon>
        <taxon>Paenarthrobacter</taxon>
    </lineage>
</organism>
<dbReference type="InterPro" id="IPR013324">
    <property type="entry name" value="RNA_pol_sigma_r3/r4-like"/>
</dbReference>
<keyword evidence="2" id="KW-0805">Transcription regulation</keyword>
<evidence type="ECO:0000259" key="7">
    <source>
        <dbReference type="Pfam" id="PF08281"/>
    </source>
</evidence>
<dbReference type="Proteomes" id="UP000316500">
    <property type="component" value="Unassembled WGS sequence"/>
</dbReference>
<feature type="domain" description="RNA polymerase sigma factor 70 region 4 type 2" evidence="7">
    <location>
        <begin position="126"/>
        <end position="177"/>
    </location>
</feature>
<dbReference type="GO" id="GO:0003677">
    <property type="term" value="F:DNA binding"/>
    <property type="evidence" value="ECO:0007669"/>
    <property type="project" value="UniProtKB-KW"/>
</dbReference>
<dbReference type="AlphaFoldDB" id="A0A558GYJ3"/>
<reference evidence="8 9" key="1">
    <citation type="submission" date="2019-07" db="EMBL/GenBank/DDBJ databases">
        <title>Diversity of Bacteria from Kongsfjorden, Arctic.</title>
        <authorList>
            <person name="Yu Y."/>
        </authorList>
    </citation>
    <scope>NUCLEOTIDE SEQUENCE [LARGE SCALE GENOMIC DNA]</scope>
    <source>
        <strain evidence="8 9">SM1928</strain>
    </source>
</reference>
<dbReference type="OrthoDB" id="3747638at2"/>
<dbReference type="InterPro" id="IPR007627">
    <property type="entry name" value="RNA_pol_sigma70_r2"/>
</dbReference>
<dbReference type="NCBIfam" id="TIGR02937">
    <property type="entry name" value="sigma70-ECF"/>
    <property type="match status" value="1"/>
</dbReference>
<evidence type="ECO:0000256" key="3">
    <source>
        <dbReference type="ARBA" id="ARBA00023082"/>
    </source>
</evidence>
<dbReference type="PANTHER" id="PTHR43133:SF8">
    <property type="entry name" value="RNA POLYMERASE SIGMA FACTOR HI_1459-RELATED"/>
    <property type="match status" value="1"/>
</dbReference>
<dbReference type="SUPFAM" id="SSF88659">
    <property type="entry name" value="Sigma3 and sigma4 domains of RNA polymerase sigma factors"/>
    <property type="match status" value="1"/>
</dbReference>
<dbReference type="InterPro" id="IPR014284">
    <property type="entry name" value="RNA_pol_sigma-70_dom"/>
</dbReference>
<name>A0A558GYJ3_PAENT</name>
<dbReference type="Gene3D" id="1.10.10.10">
    <property type="entry name" value="Winged helix-like DNA-binding domain superfamily/Winged helix DNA-binding domain"/>
    <property type="match status" value="1"/>
</dbReference>
<dbReference type="InterPro" id="IPR013249">
    <property type="entry name" value="RNA_pol_sigma70_r4_t2"/>
</dbReference>
<comment type="similarity">
    <text evidence="1">Belongs to the sigma-70 factor family. ECF subfamily.</text>
</comment>
<dbReference type="PANTHER" id="PTHR43133">
    <property type="entry name" value="RNA POLYMERASE ECF-TYPE SIGMA FACTO"/>
    <property type="match status" value="1"/>
</dbReference>
<dbReference type="Gene3D" id="1.10.1740.10">
    <property type="match status" value="1"/>
</dbReference>
<dbReference type="GO" id="GO:0006352">
    <property type="term" value="P:DNA-templated transcription initiation"/>
    <property type="evidence" value="ECO:0007669"/>
    <property type="project" value="InterPro"/>
</dbReference>
<evidence type="ECO:0000313" key="8">
    <source>
        <dbReference type="EMBL" id="TVU61948.1"/>
    </source>
</evidence>
<keyword evidence="3" id="KW-0731">Sigma factor</keyword>
<dbReference type="SUPFAM" id="SSF88946">
    <property type="entry name" value="Sigma2 domain of RNA polymerase sigma factors"/>
    <property type="match status" value="1"/>
</dbReference>